<keyword evidence="2" id="KW-0472">Membrane</keyword>
<name>A0A0Q3WT84_9BACI</name>
<keyword evidence="2" id="KW-1133">Transmembrane helix</keyword>
<dbReference type="Proteomes" id="UP000051888">
    <property type="component" value="Unassembled WGS sequence"/>
</dbReference>
<feature type="transmembrane region" description="Helical" evidence="2">
    <location>
        <begin position="6"/>
        <end position="24"/>
    </location>
</feature>
<feature type="compositionally biased region" description="Low complexity" evidence="1">
    <location>
        <begin position="142"/>
        <end position="158"/>
    </location>
</feature>
<feature type="region of interest" description="Disordered" evidence="1">
    <location>
        <begin position="119"/>
        <end position="166"/>
    </location>
</feature>
<keyword evidence="4" id="KW-1185">Reference proteome</keyword>
<accession>A0A0Q3WT84</accession>
<reference evidence="3 4" key="1">
    <citation type="submission" date="2015-09" db="EMBL/GenBank/DDBJ databases">
        <title>Genome sequencing project for genomic taxonomy and phylogenomics of Bacillus-like bacteria.</title>
        <authorList>
            <person name="Liu B."/>
            <person name="Wang J."/>
            <person name="Zhu Y."/>
            <person name="Liu G."/>
            <person name="Chen Q."/>
            <person name="Chen Z."/>
            <person name="Lan J."/>
            <person name="Che J."/>
            <person name="Ge C."/>
            <person name="Shi H."/>
            <person name="Pan Z."/>
            <person name="Liu X."/>
        </authorList>
    </citation>
    <scope>NUCLEOTIDE SEQUENCE [LARGE SCALE GENOMIC DNA]</scope>
    <source>
        <strain evidence="3 4">LMG 18435</strain>
    </source>
</reference>
<evidence type="ECO:0000256" key="1">
    <source>
        <dbReference type="SAM" id="MobiDB-lite"/>
    </source>
</evidence>
<evidence type="ECO:0000313" key="4">
    <source>
        <dbReference type="Proteomes" id="UP000051888"/>
    </source>
</evidence>
<keyword evidence="2" id="KW-0812">Transmembrane</keyword>
<dbReference type="OrthoDB" id="2943903at2"/>
<dbReference type="RefSeq" id="WP_055741854.1">
    <property type="nucleotide sequence ID" value="NZ_JAAIWL010000044.1"/>
</dbReference>
<sequence>MFLFIAIIIIILLIHFFIIRPLMLRNRPQVYEPRRNIYNERPDYYGPANSWNTGGIGMGRFGTFAGGLAAGALLTYLLEQGRIGFDQYQSLQNLEDHELLRELEDQNILQQDEINQLREGMDREPQDDWNQDNGDRNFDSVDYNPNDQQDNNDFGGWDDNSDDNWV</sequence>
<dbReference type="EMBL" id="LJJC01000006">
    <property type="protein sequence ID" value="KQL51543.1"/>
    <property type="molecule type" value="Genomic_DNA"/>
</dbReference>
<dbReference type="PATRIC" id="fig|157838.3.peg.4752"/>
<dbReference type="AlphaFoldDB" id="A0A0Q3WT84"/>
<evidence type="ECO:0000256" key="2">
    <source>
        <dbReference type="SAM" id="Phobius"/>
    </source>
</evidence>
<evidence type="ECO:0000313" key="3">
    <source>
        <dbReference type="EMBL" id="KQL51543.1"/>
    </source>
</evidence>
<organism evidence="3 4">
    <name type="scientific">Heyndrickxia shackletonii</name>
    <dbReference type="NCBI Taxonomy" id="157838"/>
    <lineage>
        <taxon>Bacteria</taxon>
        <taxon>Bacillati</taxon>
        <taxon>Bacillota</taxon>
        <taxon>Bacilli</taxon>
        <taxon>Bacillales</taxon>
        <taxon>Bacillaceae</taxon>
        <taxon>Heyndrickxia</taxon>
    </lineage>
</organism>
<comment type="caution">
    <text evidence="3">The sequence shown here is derived from an EMBL/GenBank/DDBJ whole genome shotgun (WGS) entry which is preliminary data.</text>
</comment>
<proteinExistence type="predicted"/>
<protein>
    <submittedName>
        <fullName evidence="3">Uncharacterized protein</fullName>
    </submittedName>
</protein>
<gene>
    <name evidence="3" type="ORF">AN964_21605</name>
</gene>